<organism evidence="2 3">
    <name type="scientific">Umbelopsis ramanniana AG</name>
    <dbReference type="NCBI Taxonomy" id="1314678"/>
    <lineage>
        <taxon>Eukaryota</taxon>
        <taxon>Fungi</taxon>
        <taxon>Fungi incertae sedis</taxon>
        <taxon>Mucoromycota</taxon>
        <taxon>Mucoromycotina</taxon>
        <taxon>Umbelopsidomycetes</taxon>
        <taxon>Umbelopsidales</taxon>
        <taxon>Umbelopsidaceae</taxon>
        <taxon>Umbelopsis</taxon>
    </lineage>
</organism>
<reference evidence="2" key="2">
    <citation type="journal article" date="2022" name="Proc. Natl. Acad. Sci. U.S.A.">
        <title>Diploid-dominant life cycles characterize the early evolution of Fungi.</title>
        <authorList>
            <person name="Amses K.R."/>
            <person name="Simmons D.R."/>
            <person name="Longcore J.E."/>
            <person name="Mondo S.J."/>
            <person name="Seto K."/>
            <person name="Jeronimo G.H."/>
            <person name="Bonds A.E."/>
            <person name="Quandt C.A."/>
            <person name="Davis W.J."/>
            <person name="Chang Y."/>
            <person name="Federici B.A."/>
            <person name="Kuo A."/>
            <person name="LaButti K."/>
            <person name="Pangilinan J."/>
            <person name="Andreopoulos W."/>
            <person name="Tritt A."/>
            <person name="Riley R."/>
            <person name="Hundley H."/>
            <person name="Johnson J."/>
            <person name="Lipzen A."/>
            <person name="Barry K."/>
            <person name="Lang B.F."/>
            <person name="Cuomo C.A."/>
            <person name="Buchler N.E."/>
            <person name="Grigoriev I.V."/>
            <person name="Spatafora J.W."/>
            <person name="Stajich J.E."/>
            <person name="James T.Y."/>
        </authorList>
    </citation>
    <scope>NUCLEOTIDE SEQUENCE</scope>
    <source>
        <strain evidence="2">AG</strain>
    </source>
</reference>
<gene>
    <name evidence="2" type="ORF">K450DRAFT_222999</name>
</gene>
<dbReference type="RefSeq" id="XP_051448315.1">
    <property type="nucleotide sequence ID" value="XM_051585987.1"/>
</dbReference>
<feature type="region of interest" description="Disordered" evidence="1">
    <location>
        <begin position="116"/>
        <end position="174"/>
    </location>
</feature>
<feature type="compositionally biased region" description="Low complexity" evidence="1">
    <location>
        <begin position="200"/>
        <end position="215"/>
    </location>
</feature>
<evidence type="ECO:0000313" key="3">
    <source>
        <dbReference type="Proteomes" id="UP001206595"/>
    </source>
</evidence>
<sequence length="344" mass="37751">MTTIPEKRNRRQQDGSILTTVSANSVRKTVDRKALVHRLQEKPSSQRRKAEDAKLAIGRDDDSQDLDGGVRQVRRKASENTTQPLCDSKIEVVSKQDKFRPKEEEAMLPRIKCPSSKTSYVDHEDGTPCNTSTTYLRGEFEPLKDIRPTTGKSKKSEGEQNRKAEMQEEQLHSKQTANNIVSELLEDEAASPFSSPQQRVVASVESSQLLSSSPSIDEPPTSSTDLLSPDVQYEVHTIYPNPTGKSLTEKLGIVKNPNAQISCIATNADDPSTNASGISTPSQARSATIPLSLELSEYDMITAFPNPTGKTLLEKLALAAQESQHALHAYSTKDADDIPSSPSY</sequence>
<feature type="compositionally biased region" description="Basic and acidic residues" evidence="1">
    <location>
        <begin position="1"/>
        <end position="13"/>
    </location>
</feature>
<dbReference type="Proteomes" id="UP001206595">
    <property type="component" value="Unassembled WGS sequence"/>
</dbReference>
<accession>A0AAD5EGA2</accession>
<feature type="region of interest" description="Disordered" evidence="1">
    <location>
        <begin position="36"/>
        <end position="82"/>
    </location>
</feature>
<evidence type="ECO:0000313" key="2">
    <source>
        <dbReference type="EMBL" id="KAI8583311.1"/>
    </source>
</evidence>
<feature type="region of interest" description="Disordered" evidence="1">
    <location>
        <begin position="1"/>
        <end position="21"/>
    </location>
</feature>
<protein>
    <submittedName>
        <fullName evidence="2">Uncharacterized protein</fullName>
    </submittedName>
</protein>
<feature type="region of interest" description="Disordered" evidence="1">
    <location>
        <begin position="324"/>
        <end position="344"/>
    </location>
</feature>
<evidence type="ECO:0000256" key="1">
    <source>
        <dbReference type="SAM" id="MobiDB-lite"/>
    </source>
</evidence>
<proteinExistence type="predicted"/>
<feature type="compositionally biased region" description="Basic and acidic residues" evidence="1">
    <location>
        <begin position="138"/>
        <end position="147"/>
    </location>
</feature>
<feature type="compositionally biased region" description="Basic and acidic residues" evidence="1">
    <location>
        <begin position="48"/>
        <end position="61"/>
    </location>
</feature>
<name>A0AAD5EGA2_UMBRA</name>
<dbReference type="EMBL" id="MU620896">
    <property type="protein sequence ID" value="KAI8583311.1"/>
    <property type="molecule type" value="Genomic_DNA"/>
</dbReference>
<feature type="compositionally biased region" description="Basic and acidic residues" evidence="1">
    <location>
        <begin position="154"/>
        <end position="172"/>
    </location>
</feature>
<feature type="region of interest" description="Disordered" evidence="1">
    <location>
        <begin position="189"/>
        <end position="227"/>
    </location>
</feature>
<dbReference type="GeneID" id="75911335"/>
<dbReference type="AlphaFoldDB" id="A0AAD5EGA2"/>
<comment type="caution">
    <text evidence="2">The sequence shown here is derived from an EMBL/GenBank/DDBJ whole genome shotgun (WGS) entry which is preliminary data.</text>
</comment>
<keyword evidence="3" id="KW-1185">Reference proteome</keyword>
<reference evidence="2" key="1">
    <citation type="submission" date="2021-06" db="EMBL/GenBank/DDBJ databases">
        <authorList>
            <consortium name="DOE Joint Genome Institute"/>
            <person name="Mondo S.J."/>
            <person name="Amses K.R."/>
            <person name="Simmons D.R."/>
            <person name="Longcore J.E."/>
            <person name="Seto K."/>
            <person name="Alves G.H."/>
            <person name="Bonds A.E."/>
            <person name="Quandt C.A."/>
            <person name="Davis W.J."/>
            <person name="Chang Y."/>
            <person name="Letcher P.M."/>
            <person name="Powell M.J."/>
            <person name="Kuo A."/>
            <person name="Labutti K."/>
            <person name="Pangilinan J."/>
            <person name="Andreopoulos W."/>
            <person name="Tritt A."/>
            <person name="Riley R."/>
            <person name="Hundley H."/>
            <person name="Johnson J."/>
            <person name="Lipzen A."/>
            <person name="Barry K."/>
            <person name="Berbee M.L."/>
            <person name="Buchler N.E."/>
            <person name="Grigoriev I.V."/>
            <person name="Spatafora J.W."/>
            <person name="Stajich J.E."/>
            <person name="James T.Y."/>
        </authorList>
    </citation>
    <scope>NUCLEOTIDE SEQUENCE</scope>
    <source>
        <strain evidence="2">AG</strain>
    </source>
</reference>